<reference evidence="5" key="1">
    <citation type="submission" date="2016-10" db="EMBL/GenBank/DDBJ databases">
        <authorList>
            <person name="Varghese N."/>
            <person name="Submissions S."/>
        </authorList>
    </citation>
    <scope>NUCLEOTIDE SEQUENCE [LARGE SCALE GENOMIC DNA]</scope>
    <source>
        <strain evidence="5">DSM 24740</strain>
    </source>
</reference>
<dbReference type="InterPro" id="IPR050789">
    <property type="entry name" value="Diverse_Enzym_Activities"/>
</dbReference>
<dbReference type="Pfam" id="PF00144">
    <property type="entry name" value="Beta-lactamase"/>
    <property type="match status" value="1"/>
</dbReference>
<name>A0A1H9K1Q8_9BACT</name>
<organism evidence="4 5">
    <name type="scientific">Neolewinella agarilytica</name>
    <dbReference type="NCBI Taxonomy" id="478744"/>
    <lineage>
        <taxon>Bacteria</taxon>
        <taxon>Pseudomonadati</taxon>
        <taxon>Bacteroidota</taxon>
        <taxon>Saprospiria</taxon>
        <taxon>Saprospirales</taxon>
        <taxon>Lewinellaceae</taxon>
        <taxon>Neolewinella</taxon>
    </lineage>
</organism>
<protein>
    <submittedName>
        <fullName evidence="4">CubicO group peptidase, beta-lactamase class C family</fullName>
    </submittedName>
</protein>
<sequence>MIRHFIALLILFALFQRCLPAQPNDMKSYNGDWEAELSARTFSHQLTFTPEASNQWRVKMGNKVFSHEQLLSSSGEKGQVALELGDVLRFSGELSEDEKVLSGFLQTTYTKFRLTLRDNGKGGYSGKWNSLYVPKLQPAKLYLSIENGEGNNYEAYPILPDNRYRGTYADDFQKSADEISFVDRRTGYSFKGFLRGDTILMEVYIGGGKVGGMSFTRSTEDWKIGATTDYSPEEPRHPDLENDGWPTGPLAKVSNSEASLDRMVDSIEAEALTHVHSVLMAHQGTLVYENYFNGFQPDLPHDQRSAAKSFASAIIGIALEDGVFQDVNDALYDYLPEDYQATKDEQKARITLKHLLTMSSGLDAIDFGIDRVGQATEDNYQMTRDWIETVLTAPMIYEPGEHCNYGSANPFLLGVVLDHALEEPVEDYFHERLFGPLGIENYSIPIDPDSRFYFGGGTYLGPRDMLKFGELYRQGGVWKGEQILSPSWIEQSFTQYGILENTSEKNGYGYLFWLRSYQVGERKVRAYEARGAGGQYICVIPDLELVIVITSGNYRNGRYWQPEVIIEEYLLPVFAE</sequence>
<dbReference type="SUPFAM" id="SSF56601">
    <property type="entry name" value="beta-lactamase/transpeptidase-like"/>
    <property type="match status" value="1"/>
</dbReference>
<dbReference type="AlphaFoldDB" id="A0A1H9K1Q8"/>
<dbReference type="PANTHER" id="PTHR43283:SF7">
    <property type="entry name" value="BETA-LACTAMASE-RELATED DOMAIN-CONTAINING PROTEIN"/>
    <property type="match status" value="1"/>
</dbReference>
<dbReference type="EMBL" id="FOFB01000019">
    <property type="protein sequence ID" value="SEQ92755.1"/>
    <property type="molecule type" value="Genomic_DNA"/>
</dbReference>
<feature type="signal peptide" evidence="2">
    <location>
        <begin position="1"/>
        <end position="23"/>
    </location>
</feature>
<dbReference type="InterPro" id="IPR012338">
    <property type="entry name" value="Beta-lactam/transpept-like"/>
</dbReference>
<evidence type="ECO:0000256" key="1">
    <source>
        <dbReference type="SAM" id="MobiDB-lite"/>
    </source>
</evidence>
<feature type="domain" description="Beta-lactamase-related" evidence="3">
    <location>
        <begin position="277"/>
        <end position="551"/>
    </location>
</feature>
<dbReference type="RefSeq" id="WP_090170440.1">
    <property type="nucleotide sequence ID" value="NZ_FOFB01000019.1"/>
</dbReference>
<dbReference type="InParanoid" id="A0A1H9K1Q8"/>
<gene>
    <name evidence="4" type="ORF">SAMN05444359_11934</name>
</gene>
<feature type="chain" id="PRO_5011525880" evidence="2">
    <location>
        <begin position="24"/>
        <end position="576"/>
    </location>
</feature>
<accession>A0A1H9K1Q8</accession>
<evidence type="ECO:0000256" key="2">
    <source>
        <dbReference type="SAM" id="SignalP"/>
    </source>
</evidence>
<dbReference type="Gene3D" id="3.40.710.10">
    <property type="entry name" value="DD-peptidase/beta-lactamase superfamily"/>
    <property type="match status" value="1"/>
</dbReference>
<dbReference type="Proteomes" id="UP000199021">
    <property type="component" value="Unassembled WGS sequence"/>
</dbReference>
<keyword evidence="5" id="KW-1185">Reference proteome</keyword>
<evidence type="ECO:0000313" key="5">
    <source>
        <dbReference type="Proteomes" id="UP000199021"/>
    </source>
</evidence>
<proteinExistence type="predicted"/>
<evidence type="ECO:0000313" key="4">
    <source>
        <dbReference type="EMBL" id="SEQ92755.1"/>
    </source>
</evidence>
<dbReference type="PANTHER" id="PTHR43283">
    <property type="entry name" value="BETA-LACTAMASE-RELATED"/>
    <property type="match status" value="1"/>
</dbReference>
<dbReference type="InterPro" id="IPR001466">
    <property type="entry name" value="Beta-lactam-related"/>
</dbReference>
<evidence type="ECO:0000259" key="3">
    <source>
        <dbReference type="Pfam" id="PF00144"/>
    </source>
</evidence>
<dbReference type="STRING" id="478744.SAMN05444359_11934"/>
<keyword evidence="2" id="KW-0732">Signal</keyword>
<feature type="region of interest" description="Disordered" evidence="1">
    <location>
        <begin position="228"/>
        <end position="249"/>
    </location>
</feature>
<dbReference type="OrthoDB" id="9773047at2"/>